<organism evidence="6 7">
    <name type="scientific">Spirochaeta isovalerica</name>
    <dbReference type="NCBI Taxonomy" id="150"/>
    <lineage>
        <taxon>Bacteria</taxon>
        <taxon>Pseudomonadati</taxon>
        <taxon>Spirochaetota</taxon>
        <taxon>Spirochaetia</taxon>
        <taxon>Spirochaetales</taxon>
        <taxon>Spirochaetaceae</taxon>
        <taxon>Spirochaeta</taxon>
    </lineage>
</organism>
<gene>
    <name evidence="6" type="ORF">HNR50_001593</name>
</gene>
<dbReference type="CDD" id="cd10789">
    <property type="entry name" value="GH38N_AMII_ER_cytosolic"/>
    <property type="match status" value="1"/>
</dbReference>
<dbReference type="EC" id="3.2.1.24" evidence="6"/>
<dbReference type="GO" id="GO:0009313">
    <property type="term" value="P:oligosaccharide catabolic process"/>
    <property type="evidence" value="ECO:0007669"/>
    <property type="project" value="TreeGrafter"/>
</dbReference>
<protein>
    <submittedName>
        <fullName evidence="6">Alpha-mannosidase</fullName>
        <ecNumber evidence="6">3.2.1.24</ecNumber>
    </submittedName>
</protein>
<feature type="domain" description="Glycoside hydrolase family 38 central" evidence="5">
    <location>
        <begin position="492"/>
        <end position="567"/>
    </location>
</feature>
<dbReference type="RefSeq" id="WP_184745614.1">
    <property type="nucleotide sequence ID" value="NZ_JACHGJ010000002.1"/>
</dbReference>
<evidence type="ECO:0000313" key="6">
    <source>
        <dbReference type="EMBL" id="MBB6479935.1"/>
    </source>
</evidence>
<keyword evidence="7" id="KW-1185">Reference proteome</keyword>
<dbReference type="SUPFAM" id="SSF74650">
    <property type="entry name" value="Galactose mutarotase-like"/>
    <property type="match status" value="1"/>
</dbReference>
<dbReference type="Gene3D" id="3.20.110.10">
    <property type="entry name" value="Glycoside hydrolase 38, N terminal domain"/>
    <property type="match status" value="1"/>
</dbReference>
<dbReference type="InterPro" id="IPR011013">
    <property type="entry name" value="Gal_mutarotase_sf_dom"/>
</dbReference>
<name>A0A841R7U5_9SPIO</name>
<dbReference type="AlphaFoldDB" id="A0A841R7U5"/>
<dbReference type="GO" id="GO:0004559">
    <property type="term" value="F:alpha-mannosidase activity"/>
    <property type="evidence" value="ECO:0007669"/>
    <property type="project" value="UniProtKB-EC"/>
</dbReference>
<dbReference type="GO" id="GO:0006013">
    <property type="term" value="P:mannose metabolic process"/>
    <property type="evidence" value="ECO:0007669"/>
    <property type="project" value="InterPro"/>
</dbReference>
<comment type="similarity">
    <text evidence="1">Belongs to the glycosyl hydrolase 38 family.</text>
</comment>
<dbReference type="InterPro" id="IPR028995">
    <property type="entry name" value="Glyco_hydro_57/38_cen_sf"/>
</dbReference>
<dbReference type="Gene3D" id="1.20.1270.50">
    <property type="entry name" value="Glycoside hydrolase family 38, central domain"/>
    <property type="match status" value="1"/>
</dbReference>
<dbReference type="InterPro" id="IPR011682">
    <property type="entry name" value="Glyco_hydro_38_C"/>
</dbReference>
<dbReference type="InterPro" id="IPR015341">
    <property type="entry name" value="Glyco_hydro_38_cen"/>
</dbReference>
<dbReference type="Pfam" id="PF22907">
    <property type="entry name" value="Ams1-like_1st"/>
    <property type="match status" value="1"/>
</dbReference>
<dbReference type="Pfam" id="PF01074">
    <property type="entry name" value="Glyco_hydro_38N"/>
    <property type="match status" value="1"/>
</dbReference>
<dbReference type="Pfam" id="PF07748">
    <property type="entry name" value="Glyco_hydro_38C"/>
    <property type="match status" value="1"/>
</dbReference>
<reference evidence="6 7" key="1">
    <citation type="submission" date="2020-08" db="EMBL/GenBank/DDBJ databases">
        <title>Genomic Encyclopedia of Type Strains, Phase IV (KMG-IV): sequencing the most valuable type-strain genomes for metagenomic binning, comparative biology and taxonomic classification.</title>
        <authorList>
            <person name="Goeker M."/>
        </authorList>
    </citation>
    <scope>NUCLEOTIDE SEQUENCE [LARGE SCALE GENOMIC DNA]</scope>
    <source>
        <strain evidence="6 7">DSM 2461</strain>
    </source>
</reference>
<keyword evidence="2" id="KW-0479">Metal-binding</keyword>
<evidence type="ECO:0000256" key="2">
    <source>
        <dbReference type="ARBA" id="ARBA00022723"/>
    </source>
</evidence>
<dbReference type="GO" id="GO:0046872">
    <property type="term" value="F:metal ion binding"/>
    <property type="evidence" value="ECO:0007669"/>
    <property type="project" value="UniProtKB-KW"/>
</dbReference>
<dbReference type="SUPFAM" id="SSF88713">
    <property type="entry name" value="Glycoside hydrolase/deacetylase"/>
    <property type="match status" value="1"/>
</dbReference>
<dbReference type="InterPro" id="IPR041147">
    <property type="entry name" value="GH38_C"/>
</dbReference>
<evidence type="ECO:0000313" key="7">
    <source>
        <dbReference type="Proteomes" id="UP000587760"/>
    </source>
</evidence>
<dbReference type="InterPro" id="IPR054723">
    <property type="entry name" value="Ams1-like_N"/>
</dbReference>
<evidence type="ECO:0000256" key="1">
    <source>
        <dbReference type="ARBA" id="ARBA00009792"/>
    </source>
</evidence>
<dbReference type="EMBL" id="JACHGJ010000002">
    <property type="protein sequence ID" value="MBB6479935.1"/>
    <property type="molecule type" value="Genomic_DNA"/>
</dbReference>
<dbReference type="Pfam" id="PF17677">
    <property type="entry name" value="Glyco_hydro38C2"/>
    <property type="match status" value="1"/>
</dbReference>
<evidence type="ECO:0000256" key="4">
    <source>
        <dbReference type="ARBA" id="ARBA00023295"/>
    </source>
</evidence>
<dbReference type="InterPro" id="IPR000602">
    <property type="entry name" value="Glyco_hydro_38_N"/>
</dbReference>
<dbReference type="FunFam" id="3.20.110.10:FF:000002">
    <property type="entry name" value="alpha-mannosidase 2C1 isoform X1"/>
    <property type="match status" value="1"/>
</dbReference>
<dbReference type="InterPro" id="IPR011330">
    <property type="entry name" value="Glyco_hydro/deAcase_b/a-brl"/>
</dbReference>
<evidence type="ECO:0000259" key="5">
    <source>
        <dbReference type="SMART" id="SM00872"/>
    </source>
</evidence>
<dbReference type="PANTHER" id="PTHR46017:SF1">
    <property type="entry name" value="ALPHA-MANNOSIDASE 2C1"/>
    <property type="match status" value="1"/>
</dbReference>
<keyword evidence="4 6" id="KW-0326">Glycosidase</keyword>
<proteinExistence type="inferred from homology"/>
<dbReference type="Pfam" id="PF09261">
    <property type="entry name" value="Alpha-mann_mid"/>
    <property type="match status" value="1"/>
</dbReference>
<sequence>MNVMKRVQKQIDRTVGGFILRGAVTEEPVPFSEREGLVYKEYKVGDSWGKLFDCAWFHLTGKVDPAPGEPVFLKLDMNCEALLYDREGNPLKGFTNGSSVFGFMGYLGDPGKYYYPLENFTDGQGNVELWIDAGMNDLFGNVKKKGRIEIVEMVTRDMNMRALYYDLKVLRDLKIGSMKLDREAFRIYRKGLMKVRAIINRQKPGWVSEALELTEELLKTPSKLDHQISSIGHAHLDLAWLWPIRETWRKGARTFANVLRLMEDYPDFKFGASQPQLYQWVKDQHPGLYEEVKQRVAEGRWEVQGGMWVEADTNVSGEEALVRQMLYGIRFFQKEFGIRVDSLWLPDVFGYSGNMPQIIKKSGLDNFMTIKISWNDTNKFPHHTFNWQGIDGSEVFAHMPPEGEYNSPANVYFLLKSARNYREKHIDNRTLNLFGVGDGGGGPAASHVERIRRLNGTAPMPRVKMEFARDFFSRLSMIKEKFPSYRGELYLEKHRGTYTSQGWVKYYNRRMEQKLKTLETLLVQTGRYGEFKEEVRAIWKEVLLYQFHDILPGSSIKRVYKECLERYEALDKQTDEIFRHVTGQSPLSSEETVSLKELSAYNPLPVPLRAQRFTGQEYQELHLSPLSSTVRDAGSWKREASENNRMLENDRILVKFNRRGAIASIRDKKSGRKVLRGTANRLTVYSDIANAWDIFRFYRLLPKRHMKLIESRAFRYGPVREIVQRYVYGRSRMTQIIRLRDGESRLDFELHGDWQNNKKMVRTAFPLNLKTDVAVFDIQFGSLKRSARNKTKIERAQYEMCGHNWVDMNDGERGAALFTDSKYGFRTKNNTLDLNLIKSTNYPAKRGDLGLHDIRYAFFVHDGDHLAAKVDEKAMEFNTWIPFGKSSLDCGQPLFELDSEAITYSALKESEDSDALILRLYERNGREERVMLKINRSVESLYETNMVEENPVKICDGNRADLSFGPFEVKTIQILLKGSRSSEEKPL</sequence>
<dbReference type="InterPro" id="IPR037094">
    <property type="entry name" value="Glyco_hydro_38_cen_sf"/>
</dbReference>
<dbReference type="SMART" id="SM00872">
    <property type="entry name" value="Alpha-mann_mid"/>
    <property type="match status" value="1"/>
</dbReference>
<dbReference type="PANTHER" id="PTHR46017">
    <property type="entry name" value="ALPHA-MANNOSIDASE 2C1"/>
    <property type="match status" value="1"/>
</dbReference>
<dbReference type="Gene3D" id="2.70.98.30">
    <property type="entry name" value="Golgi alpha-mannosidase II, domain 4"/>
    <property type="match status" value="1"/>
</dbReference>
<comment type="caution">
    <text evidence="6">The sequence shown here is derived from an EMBL/GenBank/DDBJ whole genome shotgun (WGS) entry which is preliminary data.</text>
</comment>
<dbReference type="GO" id="GO:0030246">
    <property type="term" value="F:carbohydrate binding"/>
    <property type="evidence" value="ECO:0007669"/>
    <property type="project" value="InterPro"/>
</dbReference>
<accession>A0A841R7U5</accession>
<dbReference type="SUPFAM" id="SSF88688">
    <property type="entry name" value="Families 57/38 glycoside transferase middle domain"/>
    <property type="match status" value="1"/>
</dbReference>
<dbReference type="Proteomes" id="UP000587760">
    <property type="component" value="Unassembled WGS sequence"/>
</dbReference>
<dbReference type="Gene3D" id="2.60.40.2220">
    <property type="match status" value="1"/>
</dbReference>
<dbReference type="InterPro" id="IPR027291">
    <property type="entry name" value="Glyco_hydro_38_N_sf"/>
</dbReference>
<keyword evidence="3 6" id="KW-0378">Hydrolase</keyword>
<evidence type="ECO:0000256" key="3">
    <source>
        <dbReference type="ARBA" id="ARBA00022801"/>
    </source>
</evidence>